<feature type="signal peptide" evidence="1">
    <location>
        <begin position="1"/>
        <end position="20"/>
    </location>
</feature>
<dbReference type="Gene3D" id="3.40.720.10">
    <property type="entry name" value="Alkaline Phosphatase, subunit A"/>
    <property type="match status" value="1"/>
</dbReference>
<evidence type="ECO:0000313" key="2">
    <source>
        <dbReference type="EMBL" id="KAK1134725.1"/>
    </source>
</evidence>
<dbReference type="PANTHER" id="PTHR10151">
    <property type="entry name" value="ECTONUCLEOTIDE PYROPHOSPHATASE/PHOSPHODIESTERASE"/>
    <property type="match status" value="1"/>
</dbReference>
<keyword evidence="1" id="KW-0732">Signal</keyword>
<evidence type="ECO:0000256" key="1">
    <source>
        <dbReference type="SAM" id="SignalP"/>
    </source>
</evidence>
<accession>A0AA40GBU3</accession>
<feature type="chain" id="PRO_5041251391" evidence="1">
    <location>
        <begin position="21"/>
        <end position="122"/>
    </location>
</feature>
<dbReference type="Proteomes" id="UP001177670">
    <property type="component" value="Unassembled WGS sequence"/>
</dbReference>
<protein>
    <submittedName>
        <fullName evidence="2">Uncharacterized protein</fullName>
    </submittedName>
</protein>
<reference evidence="2" key="1">
    <citation type="submission" date="2021-10" db="EMBL/GenBank/DDBJ databases">
        <title>Melipona bicolor Genome sequencing and assembly.</title>
        <authorList>
            <person name="Araujo N.S."/>
            <person name="Arias M.C."/>
        </authorList>
    </citation>
    <scope>NUCLEOTIDE SEQUENCE</scope>
    <source>
        <strain evidence="2">USP_2M_L1-L4_2017</strain>
        <tissue evidence="2">Whole body</tissue>
    </source>
</reference>
<name>A0AA40GBU3_9HYME</name>
<dbReference type="PANTHER" id="PTHR10151:SF120">
    <property type="entry name" value="BIS(5'-ADENOSYL)-TRIPHOSPHATASE"/>
    <property type="match status" value="1"/>
</dbReference>
<proteinExistence type="predicted"/>
<dbReference type="EMBL" id="JAHYIQ010000002">
    <property type="protein sequence ID" value="KAK1134725.1"/>
    <property type="molecule type" value="Genomic_DNA"/>
</dbReference>
<organism evidence="2 3">
    <name type="scientific">Melipona bicolor</name>
    <dbReference type="NCBI Taxonomy" id="60889"/>
    <lineage>
        <taxon>Eukaryota</taxon>
        <taxon>Metazoa</taxon>
        <taxon>Ecdysozoa</taxon>
        <taxon>Arthropoda</taxon>
        <taxon>Hexapoda</taxon>
        <taxon>Insecta</taxon>
        <taxon>Pterygota</taxon>
        <taxon>Neoptera</taxon>
        <taxon>Endopterygota</taxon>
        <taxon>Hymenoptera</taxon>
        <taxon>Apocrita</taxon>
        <taxon>Aculeata</taxon>
        <taxon>Apoidea</taxon>
        <taxon>Anthophila</taxon>
        <taxon>Apidae</taxon>
        <taxon>Melipona</taxon>
    </lineage>
</organism>
<evidence type="ECO:0000313" key="3">
    <source>
        <dbReference type="Proteomes" id="UP001177670"/>
    </source>
</evidence>
<dbReference type="SUPFAM" id="SSF53649">
    <property type="entry name" value="Alkaline phosphatase-like"/>
    <property type="match status" value="1"/>
</dbReference>
<dbReference type="Pfam" id="PF01663">
    <property type="entry name" value="Phosphodiest"/>
    <property type="match status" value="1"/>
</dbReference>
<sequence>MNSSTMFSLLLVILLSVEHGLLISQHPKLLVISYDAFRYDYFDRNLTPFMNKLKHEGTYTDYMMNIFVTKTFPNHHTMATGLYAETHGVVDNEFYVPVSGNTNKILIQSISFIIIRFFLLGM</sequence>
<dbReference type="GO" id="GO:0016787">
    <property type="term" value="F:hydrolase activity"/>
    <property type="evidence" value="ECO:0007669"/>
    <property type="project" value="UniProtKB-ARBA"/>
</dbReference>
<gene>
    <name evidence="2" type="ORF">K0M31_007505</name>
</gene>
<dbReference type="InterPro" id="IPR017850">
    <property type="entry name" value="Alkaline_phosphatase_core_sf"/>
</dbReference>
<dbReference type="AlphaFoldDB" id="A0AA40GBU3"/>
<keyword evidence="3" id="KW-1185">Reference proteome</keyword>
<comment type="caution">
    <text evidence="2">The sequence shown here is derived from an EMBL/GenBank/DDBJ whole genome shotgun (WGS) entry which is preliminary data.</text>
</comment>
<dbReference type="InterPro" id="IPR002591">
    <property type="entry name" value="Phosphodiest/P_Trfase"/>
</dbReference>